<protein>
    <submittedName>
        <fullName evidence="1">Uncharacterized protein</fullName>
    </submittedName>
</protein>
<sequence>MEGRPFRRLQVPSALEVVGFLRSIGHNKLFSAAAAGGSRTKSSPPSQLEGEYANVTKRGDLRLRACCMGCAPMFLSSGFRGGFQFQLPTVQEDVRPIRQGAVPLTGFPRGFL</sequence>
<feature type="non-terminal residue" evidence="1">
    <location>
        <position position="112"/>
    </location>
</feature>
<proteinExistence type="predicted"/>
<accession>K0RDL3</accession>
<dbReference type="AlphaFoldDB" id="K0RDL3"/>
<reference evidence="1 2" key="1">
    <citation type="journal article" date="2012" name="Genome Biol.">
        <title>Genome and low-iron response of an oceanic diatom adapted to chronic iron limitation.</title>
        <authorList>
            <person name="Lommer M."/>
            <person name="Specht M."/>
            <person name="Roy A.S."/>
            <person name="Kraemer L."/>
            <person name="Andreson R."/>
            <person name="Gutowska M.A."/>
            <person name="Wolf J."/>
            <person name="Bergner S.V."/>
            <person name="Schilhabel M.B."/>
            <person name="Klostermeier U.C."/>
            <person name="Beiko R.G."/>
            <person name="Rosenstiel P."/>
            <person name="Hippler M."/>
            <person name="Laroche J."/>
        </authorList>
    </citation>
    <scope>NUCLEOTIDE SEQUENCE [LARGE SCALE GENOMIC DNA]</scope>
    <source>
        <strain evidence="1 2">CCMP1005</strain>
    </source>
</reference>
<evidence type="ECO:0000313" key="2">
    <source>
        <dbReference type="Proteomes" id="UP000266841"/>
    </source>
</evidence>
<dbReference type="Proteomes" id="UP000266841">
    <property type="component" value="Unassembled WGS sequence"/>
</dbReference>
<organism evidence="1 2">
    <name type="scientific">Thalassiosira oceanica</name>
    <name type="common">Marine diatom</name>
    <dbReference type="NCBI Taxonomy" id="159749"/>
    <lineage>
        <taxon>Eukaryota</taxon>
        <taxon>Sar</taxon>
        <taxon>Stramenopiles</taxon>
        <taxon>Ochrophyta</taxon>
        <taxon>Bacillariophyta</taxon>
        <taxon>Coscinodiscophyceae</taxon>
        <taxon>Thalassiosirophycidae</taxon>
        <taxon>Thalassiosirales</taxon>
        <taxon>Thalassiosiraceae</taxon>
        <taxon>Thalassiosira</taxon>
    </lineage>
</organism>
<evidence type="ECO:0000313" key="1">
    <source>
        <dbReference type="EMBL" id="EJK50364.1"/>
    </source>
</evidence>
<comment type="caution">
    <text evidence="1">The sequence shown here is derived from an EMBL/GenBank/DDBJ whole genome shotgun (WGS) entry which is preliminary data.</text>
</comment>
<name>K0RDL3_THAOC</name>
<dbReference type="EMBL" id="AGNL01043904">
    <property type="protein sequence ID" value="EJK50364.1"/>
    <property type="molecule type" value="Genomic_DNA"/>
</dbReference>
<gene>
    <name evidence="1" type="ORF">THAOC_30675</name>
</gene>
<keyword evidence="2" id="KW-1185">Reference proteome</keyword>